<evidence type="ECO:0000313" key="2">
    <source>
        <dbReference type="EMBL" id="MBD8037053.1"/>
    </source>
</evidence>
<dbReference type="RefSeq" id="WP_191700093.1">
    <property type="nucleotide sequence ID" value="NZ_JACSPZ010000004.1"/>
</dbReference>
<gene>
    <name evidence="2" type="ORF">H9635_09875</name>
</gene>
<dbReference type="Proteomes" id="UP000619101">
    <property type="component" value="Unassembled WGS sequence"/>
</dbReference>
<organism evidence="2 3">
    <name type="scientific">Solibacillus faecavium</name>
    <dbReference type="NCBI Taxonomy" id="2762221"/>
    <lineage>
        <taxon>Bacteria</taxon>
        <taxon>Bacillati</taxon>
        <taxon>Bacillota</taxon>
        <taxon>Bacilli</taxon>
        <taxon>Bacillales</taxon>
        <taxon>Caryophanaceae</taxon>
        <taxon>Solibacillus</taxon>
    </lineage>
</organism>
<evidence type="ECO:0000313" key="3">
    <source>
        <dbReference type="Proteomes" id="UP000619101"/>
    </source>
</evidence>
<name>A0ABR8XYP1_9BACL</name>
<dbReference type="EMBL" id="JACSPZ010000004">
    <property type="protein sequence ID" value="MBD8037053.1"/>
    <property type="molecule type" value="Genomic_DNA"/>
</dbReference>
<protein>
    <recommendedName>
        <fullName evidence="4">Lipoprotein</fullName>
    </recommendedName>
</protein>
<accession>A0ABR8XYP1</accession>
<proteinExistence type="predicted"/>
<keyword evidence="3" id="KW-1185">Reference proteome</keyword>
<evidence type="ECO:0008006" key="4">
    <source>
        <dbReference type="Google" id="ProtNLM"/>
    </source>
</evidence>
<sequence length="197" mass="22702">MGNKKYSLLFRCFLATLIVAGCTNDENTMSRSDNKDGNTISKLEQTLQDQQETIVDHENKLTALDEWEQVMNELSLLKESTYYLQNRLDLQEAVINETTNYKTAILNSFDINEESFVINITYTNKLIDEDAPNGYRLIESTEGTKEISIKKDVPIWMLENPGESVQVTWEEFDPMSGFLKLYEKDGEVVFISEIYLP</sequence>
<comment type="caution">
    <text evidence="2">The sequence shown here is derived from an EMBL/GenBank/DDBJ whole genome shotgun (WGS) entry which is preliminary data.</text>
</comment>
<keyword evidence="1" id="KW-0732">Signal</keyword>
<feature type="chain" id="PRO_5046226290" description="Lipoprotein" evidence="1">
    <location>
        <begin position="21"/>
        <end position="197"/>
    </location>
</feature>
<dbReference type="PROSITE" id="PS51257">
    <property type="entry name" value="PROKAR_LIPOPROTEIN"/>
    <property type="match status" value="1"/>
</dbReference>
<evidence type="ECO:0000256" key="1">
    <source>
        <dbReference type="SAM" id="SignalP"/>
    </source>
</evidence>
<reference evidence="2 3" key="1">
    <citation type="submission" date="2020-08" db="EMBL/GenBank/DDBJ databases">
        <title>A Genomic Blueprint of the Chicken Gut Microbiome.</title>
        <authorList>
            <person name="Gilroy R."/>
            <person name="Ravi A."/>
            <person name="Getino M."/>
            <person name="Pursley I."/>
            <person name="Horton D.L."/>
            <person name="Alikhan N.-F."/>
            <person name="Baker D."/>
            <person name="Gharbi K."/>
            <person name="Hall N."/>
            <person name="Watson M."/>
            <person name="Adriaenssens E.M."/>
            <person name="Foster-Nyarko E."/>
            <person name="Jarju S."/>
            <person name="Secka A."/>
            <person name="Antonio M."/>
            <person name="Oren A."/>
            <person name="Chaudhuri R."/>
            <person name="La Ragione R.M."/>
            <person name="Hildebrand F."/>
            <person name="Pallen M.J."/>
        </authorList>
    </citation>
    <scope>NUCLEOTIDE SEQUENCE [LARGE SCALE GENOMIC DNA]</scope>
    <source>
        <strain evidence="2 3">A46</strain>
    </source>
</reference>
<feature type="signal peptide" evidence="1">
    <location>
        <begin position="1"/>
        <end position="20"/>
    </location>
</feature>